<gene>
    <name evidence="4" type="ORF">MATL_G00005180</name>
</gene>
<feature type="region of interest" description="Disordered" evidence="1">
    <location>
        <begin position="201"/>
        <end position="269"/>
    </location>
</feature>
<dbReference type="PROSITE" id="PS50053">
    <property type="entry name" value="UBIQUITIN_2"/>
    <property type="match status" value="1"/>
</dbReference>
<dbReference type="CDD" id="cd14280">
    <property type="entry name" value="UBA1_Rad23_like"/>
    <property type="match status" value="1"/>
</dbReference>
<dbReference type="EMBL" id="JAFDVH010000001">
    <property type="protein sequence ID" value="KAG7491570.1"/>
    <property type="molecule type" value="Genomic_DNA"/>
</dbReference>
<evidence type="ECO:0000259" key="3">
    <source>
        <dbReference type="PROSITE" id="PS50053"/>
    </source>
</evidence>
<dbReference type="InterPro" id="IPR015940">
    <property type="entry name" value="UBA"/>
</dbReference>
<sequence length="269" mass="29337">MQVTLKTRQKQTIQVDIDADRTVKALKEIIEAKKGKDSFPVSQQKLIYEGKILLDDTPIKEYNIDENKFIEVVVSKGDSSIPEKSPPAELLSSSESHKTSVPERGLSPPKPAHAAIPIPPYEAQCPEQSPNAQYHGGSGSYAPEEAQGEDASSVLVNGQQYESTLNEIVSMGYKREKVVAALKASFNDPDRAVEYLLNEIPTSPVQETTPATQHSASTDTSAEGENRLQLQHSQTQFQGMQQDAAAGEWGVSGEGTTLNYDVTPQEKKP</sequence>
<organism evidence="4 5">
    <name type="scientific">Megalops atlanticus</name>
    <name type="common">Tarpon</name>
    <name type="synonym">Clupea gigantea</name>
    <dbReference type="NCBI Taxonomy" id="7932"/>
    <lineage>
        <taxon>Eukaryota</taxon>
        <taxon>Metazoa</taxon>
        <taxon>Chordata</taxon>
        <taxon>Craniata</taxon>
        <taxon>Vertebrata</taxon>
        <taxon>Euteleostomi</taxon>
        <taxon>Actinopterygii</taxon>
        <taxon>Neopterygii</taxon>
        <taxon>Teleostei</taxon>
        <taxon>Elopiformes</taxon>
        <taxon>Megalopidae</taxon>
        <taxon>Megalops</taxon>
    </lineage>
</organism>
<dbReference type="InterPro" id="IPR009060">
    <property type="entry name" value="UBA-like_sf"/>
</dbReference>
<dbReference type="OrthoDB" id="419317at2759"/>
<feature type="domain" description="Ubiquitin-like" evidence="3">
    <location>
        <begin position="1"/>
        <end position="79"/>
    </location>
</feature>
<accession>A0A9D3QJ53</accession>
<feature type="domain" description="UBA" evidence="2">
    <location>
        <begin position="159"/>
        <end position="199"/>
    </location>
</feature>
<reference evidence="4" key="1">
    <citation type="submission" date="2021-01" db="EMBL/GenBank/DDBJ databases">
        <authorList>
            <person name="Zahm M."/>
            <person name="Roques C."/>
            <person name="Cabau C."/>
            <person name="Klopp C."/>
            <person name="Donnadieu C."/>
            <person name="Jouanno E."/>
            <person name="Lampietro C."/>
            <person name="Louis A."/>
            <person name="Herpin A."/>
            <person name="Echchiki A."/>
            <person name="Berthelot C."/>
            <person name="Parey E."/>
            <person name="Roest-Crollius H."/>
            <person name="Braasch I."/>
            <person name="Postlethwait J."/>
            <person name="Bobe J."/>
            <person name="Montfort J."/>
            <person name="Bouchez O."/>
            <person name="Begum T."/>
            <person name="Mejri S."/>
            <person name="Adams A."/>
            <person name="Chen W.-J."/>
            <person name="Guiguen Y."/>
        </authorList>
    </citation>
    <scope>NUCLEOTIDE SEQUENCE</scope>
    <source>
        <strain evidence="4">YG-15Mar2019-1</strain>
        <tissue evidence="4">Brain</tissue>
    </source>
</reference>
<dbReference type="InterPro" id="IPR029071">
    <property type="entry name" value="Ubiquitin-like_domsf"/>
</dbReference>
<dbReference type="GO" id="GO:0005829">
    <property type="term" value="C:cytosol"/>
    <property type="evidence" value="ECO:0007669"/>
    <property type="project" value="TreeGrafter"/>
</dbReference>
<protein>
    <recommendedName>
        <fullName evidence="6">UV excision repair protein RAD23</fullName>
    </recommendedName>
</protein>
<dbReference type="Gene3D" id="1.10.8.10">
    <property type="entry name" value="DNA helicase RuvA subunit, C-terminal domain"/>
    <property type="match status" value="1"/>
</dbReference>
<dbReference type="FunFam" id="1.10.8.10:FF:000003">
    <property type="entry name" value="UV excision repair protein RAD23 homolog"/>
    <property type="match status" value="1"/>
</dbReference>
<evidence type="ECO:0000313" key="4">
    <source>
        <dbReference type="EMBL" id="KAG7491570.1"/>
    </source>
</evidence>
<feature type="region of interest" description="Disordered" evidence="1">
    <location>
        <begin position="76"/>
        <end position="153"/>
    </location>
</feature>
<dbReference type="SMART" id="SM00213">
    <property type="entry name" value="UBQ"/>
    <property type="match status" value="1"/>
</dbReference>
<name>A0A9D3QJ53_MEGAT</name>
<dbReference type="Pfam" id="PF00240">
    <property type="entry name" value="ubiquitin"/>
    <property type="match status" value="1"/>
</dbReference>
<dbReference type="PROSITE" id="PS50030">
    <property type="entry name" value="UBA"/>
    <property type="match status" value="1"/>
</dbReference>
<evidence type="ECO:0000259" key="2">
    <source>
        <dbReference type="PROSITE" id="PS50030"/>
    </source>
</evidence>
<dbReference type="GO" id="GO:0070628">
    <property type="term" value="F:proteasome binding"/>
    <property type="evidence" value="ECO:0007669"/>
    <property type="project" value="TreeGrafter"/>
</dbReference>
<dbReference type="GO" id="GO:0031593">
    <property type="term" value="F:polyubiquitin modification-dependent protein binding"/>
    <property type="evidence" value="ECO:0007669"/>
    <property type="project" value="TreeGrafter"/>
</dbReference>
<feature type="compositionally biased region" description="Polar residues" evidence="1">
    <location>
        <begin position="201"/>
        <end position="241"/>
    </location>
</feature>
<dbReference type="Gene3D" id="3.10.20.90">
    <property type="entry name" value="Phosphatidylinositol 3-kinase Catalytic Subunit, Chain A, domain 1"/>
    <property type="match status" value="1"/>
</dbReference>
<evidence type="ECO:0008006" key="6">
    <source>
        <dbReference type="Google" id="ProtNLM"/>
    </source>
</evidence>
<dbReference type="FunFam" id="3.10.20.90:FF:000254">
    <property type="entry name" value="UV excision repair protein Rad23"/>
    <property type="match status" value="1"/>
</dbReference>
<dbReference type="AlphaFoldDB" id="A0A9D3QJ53"/>
<dbReference type="SUPFAM" id="SSF54236">
    <property type="entry name" value="Ubiquitin-like"/>
    <property type="match status" value="1"/>
</dbReference>
<proteinExistence type="predicted"/>
<dbReference type="GO" id="GO:0043130">
    <property type="term" value="F:ubiquitin binding"/>
    <property type="evidence" value="ECO:0007669"/>
    <property type="project" value="TreeGrafter"/>
</dbReference>
<evidence type="ECO:0000256" key="1">
    <source>
        <dbReference type="SAM" id="MobiDB-lite"/>
    </source>
</evidence>
<dbReference type="SUPFAM" id="SSF46934">
    <property type="entry name" value="UBA-like"/>
    <property type="match status" value="1"/>
</dbReference>
<dbReference type="GO" id="GO:0043161">
    <property type="term" value="P:proteasome-mediated ubiquitin-dependent protein catabolic process"/>
    <property type="evidence" value="ECO:0007669"/>
    <property type="project" value="TreeGrafter"/>
</dbReference>
<dbReference type="Proteomes" id="UP001046870">
    <property type="component" value="Chromosome 1"/>
</dbReference>
<dbReference type="InterPro" id="IPR000626">
    <property type="entry name" value="Ubiquitin-like_dom"/>
</dbReference>
<dbReference type="PANTHER" id="PTHR10621:SF29">
    <property type="entry name" value="UV EXCISION REPAIR PROTEIN RAD23 HOMOLOG A"/>
    <property type="match status" value="1"/>
</dbReference>
<evidence type="ECO:0000313" key="5">
    <source>
        <dbReference type="Proteomes" id="UP001046870"/>
    </source>
</evidence>
<dbReference type="GO" id="GO:0005654">
    <property type="term" value="C:nucleoplasm"/>
    <property type="evidence" value="ECO:0007669"/>
    <property type="project" value="TreeGrafter"/>
</dbReference>
<keyword evidence="5" id="KW-1185">Reference proteome</keyword>
<dbReference type="SMART" id="SM00165">
    <property type="entry name" value="UBA"/>
    <property type="match status" value="1"/>
</dbReference>
<dbReference type="PANTHER" id="PTHR10621">
    <property type="entry name" value="UV EXCISION REPAIR PROTEIN RAD23"/>
    <property type="match status" value="1"/>
</dbReference>
<comment type="caution">
    <text evidence="4">The sequence shown here is derived from an EMBL/GenBank/DDBJ whole genome shotgun (WGS) entry which is preliminary data.</text>
</comment>
<dbReference type="Pfam" id="PF00627">
    <property type="entry name" value="UBA"/>
    <property type="match status" value="1"/>
</dbReference>